<dbReference type="GO" id="GO:0003677">
    <property type="term" value="F:DNA binding"/>
    <property type="evidence" value="ECO:0007669"/>
    <property type="project" value="UniProtKB-KW"/>
</dbReference>
<feature type="compositionally biased region" description="Polar residues" evidence="8">
    <location>
        <begin position="883"/>
        <end position="898"/>
    </location>
</feature>
<comment type="subcellular location">
    <subcellularLocation>
        <location evidence="1">Nucleus</location>
    </subcellularLocation>
</comment>
<dbReference type="SMART" id="SM00906">
    <property type="entry name" value="Fungal_trans"/>
    <property type="match status" value="1"/>
</dbReference>
<evidence type="ECO:0000313" key="11">
    <source>
        <dbReference type="Proteomes" id="UP000262825"/>
    </source>
</evidence>
<feature type="region of interest" description="Disordered" evidence="8">
    <location>
        <begin position="828"/>
        <end position="898"/>
    </location>
</feature>
<feature type="domain" description="Zn(2)-C6 fungal-type" evidence="9">
    <location>
        <begin position="9"/>
        <end position="38"/>
    </location>
</feature>
<keyword evidence="2" id="KW-0479">Metal-binding</keyword>
<feature type="compositionally biased region" description="Low complexity" evidence="8">
    <location>
        <begin position="108"/>
        <end position="119"/>
    </location>
</feature>
<dbReference type="EMBL" id="UFAJ01000146">
    <property type="protein sequence ID" value="SSD59467.1"/>
    <property type="molecule type" value="Genomic_DNA"/>
</dbReference>
<sequence length="1057" mass="119892">MTTKRVIKACDACRKRKIKCNGEKPCAKCIKGLIECIYTCTAKKNTDKSKTRVSNKQIISLLTDKLQNIEALLYNATEANGRASNSSHPDHTNINNSCKSIGDIDTTSKTTTDSATNSSLKTNPDIRNDNVNATVTINATSISNNSPVPLSNNILSPSMEIRGQPGAKIIDKIATTFKKELKNELTSKTKIKNTDGFFLYYNGNTNKDYLGGRSSFSIFNRHGILWLQKKVPTKECTKILNNMVALNSLLKKDNQMYIEKVFQRVEPSLDVKPPSLFLDLICDIICNNIWYTLYILSKDKLFELINKYKTDYDQMDTTHLFLINTIFLCGCSLIRCYYHNSHTLLDELDVWENIFLINSVNYYQKFSLNYTDSSVKDPKSCVQAMLYFSHYMENSPAPQVCFMIVSSAVAICHQIGIYDSNYIDNISDLEERLNCRIIWWNCYRIDKYLSLRVGKPELIAQNEAKGLEEKLLLDITAYIKPDLFEQTKGNYSLVLENLKLSIDGLDILLYDYKLQLSKISSKCFVDLFSAKAAESTSFLKIESKILGLNEKLNEWCDTIPNFMRPELRNYSEIKNKLKLLKKGKPLKLYAYNAGTTTTTTNHNNSKNDNIRVPETDIDPQVYIDKLYLRVLYLLLEYHLISMSINRIAIKSSWAFHLNDNERLLNEDVYVSKIFHNATCILEIIQLVLVDDWNPMLSNELLFTYFSAFVIVFGSGLSVPEYIQQTIKPLIQSVKCFLKPIKEHRIVDVLKWSAFGCHILFFMKLFFFKFEEYINTIKENKDVYNEIDDECKEILKNGYDYYFHDDLRIVYNGVTKHSKLILKNFDESKQRRNKEGKSKKANNNTLGDRMKGRGSIIGSRDNRINSTISGTTHSFNDNGDAKTENNTNKADGNMSSTALDSNELTPGFLSALQDIITGAFENDEAGINKTGETNIANDIAGSFSNGDGFGDGNIIAFPINHARINPNSFNSSKSTVTSNAASTENKNNGLDGINGTSVSSDISTAANNIFHMNDNNLFISRTADVYMDDIFGGTNSITNLDFLDDEIFEWAFNNSLKK</sequence>
<dbReference type="Pfam" id="PF04082">
    <property type="entry name" value="Fungal_trans"/>
    <property type="match status" value="1"/>
</dbReference>
<dbReference type="VEuPathDB" id="FungiDB:SCODWIG_01228"/>
<accession>A0A376B466</accession>
<evidence type="ECO:0000313" key="10">
    <source>
        <dbReference type="EMBL" id="SSD59467.1"/>
    </source>
</evidence>
<keyword evidence="3" id="KW-0862">Zinc</keyword>
<protein>
    <recommendedName>
        <fullName evidence="9">Zn(2)-C6 fungal-type domain-containing protein</fullName>
    </recommendedName>
</protein>
<gene>
    <name evidence="10" type="ORF">SCODWIG_01228</name>
</gene>
<feature type="compositionally biased region" description="Polar residues" evidence="8">
    <location>
        <begin position="863"/>
        <end position="876"/>
    </location>
</feature>
<dbReference type="CDD" id="cd00067">
    <property type="entry name" value="GAL4"/>
    <property type="match status" value="1"/>
</dbReference>
<reference evidence="11" key="1">
    <citation type="submission" date="2018-06" db="EMBL/GenBank/DDBJ databases">
        <authorList>
            <person name="Guldener U."/>
        </authorList>
    </citation>
    <scope>NUCLEOTIDE SEQUENCE [LARGE SCALE GENOMIC DNA]</scope>
    <source>
        <strain evidence="11">UTAD17</strain>
    </source>
</reference>
<feature type="compositionally biased region" description="Basic and acidic residues" evidence="8">
    <location>
        <begin position="828"/>
        <end position="837"/>
    </location>
</feature>
<name>A0A376B466_9ASCO</name>
<organism evidence="10 11">
    <name type="scientific">Saccharomycodes ludwigii</name>
    <dbReference type="NCBI Taxonomy" id="36035"/>
    <lineage>
        <taxon>Eukaryota</taxon>
        <taxon>Fungi</taxon>
        <taxon>Dikarya</taxon>
        <taxon>Ascomycota</taxon>
        <taxon>Saccharomycotina</taxon>
        <taxon>Saccharomycetes</taxon>
        <taxon>Saccharomycodales</taxon>
        <taxon>Saccharomycodaceae</taxon>
        <taxon>Saccharomycodes</taxon>
    </lineage>
</organism>
<dbReference type="GO" id="GO:0005634">
    <property type="term" value="C:nucleus"/>
    <property type="evidence" value="ECO:0007669"/>
    <property type="project" value="UniProtKB-SubCell"/>
</dbReference>
<feature type="region of interest" description="Disordered" evidence="8">
    <location>
        <begin position="969"/>
        <end position="991"/>
    </location>
</feature>
<dbReference type="GO" id="GO:0006351">
    <property type="term" value="P:DNA-templated transcription"/>
    <property type="evidence" value="ECO:0007669"/>
    <property type="project" value="InterPro"/>
</dbReference>
<feature type="compositionally biased region" description="Polar residues" evidence="8">
    <location>
        <begin position="82"/>
        <end position="99"/>
    </location>
</feature>
<keyword evidence="6" id="KW-0804">Transcription</keyword>
<dbReference type="Proteomes" id="UP000262825">
    <property type="component" value="Unassembled WGS sequence"/>
</dbReference>
<evidence type="ECO:0000256" key="6">
    <source>
        <dbReference type="ARBA" id="ARBA00023163"/>
    </source>
</evidence>
<dbReference type="GO" id="GO:0000981">
    <property type="term" value="F:DNA-binding transcription factor activity, RNA polymerase II-specific"/>
    <property type="evidence" value="ECO:0007669"/>
    <property type="project" value="InterPro"/>
</dbReference>
<dbReference type="SUPFAM" id="SSF57701">
    <property type="entry name" value="Zn2/Cys6 DNA-binding domain"/>
    <property type="match status" value="1"/>
</dbReference>
<evidence type="ECO:0000256" key="5">
    <source>
        <dbReference type="ARBA" id="ARBA00023125"/>
    </source>
</evidence>
<evidence type="ECO:0000256" key="3">
    <source>
        <dbReference type="ARBA" id="ARBA00022833"/>
    </source>
</evidence>
<evidence type="ECO:0000256" key="8">
    <source>
        <dbReference type="SAM" id="MobiDB-lite"/>
    </source>
</evidence>
<keyword evidence="7" id="KW-0539">Nucleus</keyword>
<evidence type="ECO:0000256" key="7">
    <source>
        <dbReference type="ARBA" id="ARBA00023242"/>
    </source>
</evidence>
<dbReference type="InterPro" id="IPR036864">
    <property type="entry name" value="Zn2-C6_fun-type_DNA-bd_sf"/>
</dbReference>
<dbReference type="SMART" id="SM00066">
    <property type="entry name" value="GAL4"/>
    <property type="match status" value="1"/>
</dbReference>
<dbReference type="GO" id="GO:0045944">
    <property type="term" value="P:positive regulation of transcription by RNA polymerase II"/>
    <property type="evidence" value="ECO:0007669"/>
    <property type="project" value="UniProtKB-ARBA"/>
</dbReference>
<dbReference type="PANTHER" id="PTHR46910">
    <property type="entry name" value="TRANSCRIPTION FACTOR PDR1"/>
    <property type="match status" value="1"/>
</dbReference>
<evidence type="ECO:0000256" key="2">
    <source>
        <dbReference type="ARBA" id="ARBA00022723"/>
    </source>
</evidence>
<evidence type="ECO:0000256" key="4">
    <source>
        <dbReference type="ARBA" id="ARBA00023015"/>
    </source>
</evidence>
<evidence type="ECO:0000256" key="1">
    <source>
        <dbReference type="ARBA" id="ARBA00004123"/>
    </source>
</evidence>
<dbReference type="Gene3D" id="4.10.240.10">
    <property type="entry name" value="Zn(2)-C6 fungal-type DNA-binding domain"/>
    <property type="match status" value="1"/>
</dbReference>
<dbReference type="InterPro" id="IPR007219">
    <property type="entry name" value="XnlR_reg_dom"/>
</dbReference>
<keyword evidence="5" id="KW-0238">DNA-binding</keyword>
<dbReference type="InterPro" id="IPR050987">
    <property type="entry name" value="AtrR-like"/>
</dbReference>
<dbReference type="Pfam" id="PF00172">
    <property type="entry name" value="Zn_clus"/>
    <property type="match status" value="1"/>
</dbReference>
<dbReference type="InterPro" id="IPR001138">
    <property type="entry name" value="Zn2Cys6_DnaBD"/>
</dbReference>
<dbReference type="GO" id="GO:0008270">
    <property type="term" value="F:zinc ion binding"/>
    <property type="evidence" value="ECO:0007669"/>
    <property type="project" value="InterPro"/>
</dbReference>
<proteinExistence type="predicted"/>
<keyword evidence="11" id="KW-1185">Reference proteome</keyword>
<dbReference type="PROSITE" id="PS50048">
    <property type="entry name" value="ZN2_CY6_FUNGAL_2"/>
    <property type="match status" value="1"/>
</dbReference>
<dbReference type="AlphaFoldDB" id="A0A376B466"/>
<evidence type="ECO:0000259" key="9">
    <source>
        <dbReference type="PROSITE" id="PS50048"/>
    </source>
</evidence>
<dbReference type="PANTHER" id="PTHR46910:SF37">
    <property type="entry name" value="ZN(II)2CYS6 TRANSCRIPTION FACTOR (EUROFUNG)"/>
    <property type="match status" value="1"/>
</dbReference>
<feature type="region of interest" description="Disordered" evidence="8">
    <location>
        <begin position="80"/>
        <end position="99"/>
    </location>
</feature>
<feature type="region of interest" description="Disordered" evidence="8">
    <location>
        <begin position="108"/>
        <end position="127"/>
    </location>
</feature>
<dbReference type="PROSITE" id="PS00463">
    <property type="entry name" value="ZN2_CY6_FUNGAL_1"/>
    <property type="match status" value="1"/>
</dbReference>
<dbReference type="CDD" id="cd12148">
    <property type="entry name" value="fungal_TF_MHR"/>
    <property type="match status" value="1"/>
</dbReference>
<keyword evidence="4" id="KW-0805">Transcription regulation</keyword>